<name>A0A508T9B2_9BRAD</name>
<feature type="transmembrane region" description="Helical" evidence="1">
    <location>
        <begin position="221"/>
        <end position="244"/>
    </location>
</feature>
<dbReference type="OrthoDB" id="8248688at2"/>
<evidence type="ECO:0000313" key="2">
    <source>
        <dbReference type="EMBL" id="VIO71419.1"/>
    </source>
</evidence>
<keyword evidence="1" id="KW-0812">Transmembrane</keyword>
<feature type="transmembrane region" description="Helical" evidence="1">
    <location>
        <begin position="84"/>
        <end position="105"/>
    </location>
</feature>
<dbReference type="RefSeq" id="WP_139860916.1">
    <property type="nucleotide sequence ID" value="NZ_CAADFC020000013.1"/>
</dbReference>
<keyword evidence="3" id="KW-1185">Reference proteome</keyword>
<accession>A0A508T9B2</accession>
<evidence type="ECO:0000313" key="3">
    <source>
        <dbReference type="Proteomes" id="UP000328092"/>
    </source>
</evidence>
<feature type="transmembrane region" description="Helical" evidence="1">
    <location>
        <begin position="15"/>
        <end position="32"/>
    </location>
</feature>
<evidence type="ECO:0008006" key="4">
    <source>
        <dbReference type="Google" id="ProtNLM"/>
    </source>
</evidence>
<dbReference type="Proteomes" id="UP000328092">
    <property type="component" value="Unassembled WGS sequence"/>
</dbReference>
<protein>
    <recommendedName>
        <fullName evidence="4">Glycerophosphoryl diester phosphodiesterase membrane domain-containing protein</fullName>
    </recommendedName>
</protein>
<proteinExistence type="predicted"/>
<keyword evidence="1" id="KW-1133">Transmembrane helix</keyword>
<comment type="caution">
    <text evidence="2">The sequence shown here is derived from an EMBL/GenBank/DDBJ whole genome shotgun (WGS) entry which is preliminary data.</text>
</comment>
<dbReference type="EMBL" id="CAADFC020000013">
    <property type="protein sequence ID" value="VIO71419.1"/>
    <property type="molecule type" value="Genomic_DNA"/>
</dbReference>
<feature type="transmembrane region" description="Helical" evidence="1">
    <location>
        <begin position="39"/>
        <end position="55"/>
    </location>
</feature>
<keyword evidence="1" id="KW-0472">Membrane</keyword>
<feature type="transmembrane region" description="Helical" evidence="1">
    <location>
        <begin position="126"/>
        <end position="156"/>
    </location>
</feature>
<gene>
    <name evidence="2" type="ORF">CI1B_36030</name>
</gene>
<sequence length="294" mass="31949">MSMAETPPELPYPKLPLWQAIGLAYSTFFNRFEDVLRASWLWLIAVAALTGYASWQRWSLAMAVIGQVQPELFPSMTQLQQTTALLQLGAALAILAAVSIAVAWHRLMILDEQPGLSGSNITSGDLWHFVVIGFLLCVILIGPALIVILGGFYLTVPATFGPNTGGPVAFFQLLLPAAAFYVIGLAVTLRLSLLLPARAIGNEDLSFGQAWHRTSGNTWRLFWGLIVTTLPPLLLTDLVVIALLDLAYPTLTATRIAAASTASTVCSLLLLPISIGFLSYAYRHFFEHPLQQTA</sequence>
<evidence type="ECO:0000256" key="1">
    <source>
        <dbReference type="SAM" id="Phobius"/>
    </source>
</evidence>
<feature type="transmembrane region" description="Helical" evidence="1">
    <location>
        <begin position="168"/>
        <end position="189"/>
    </location>
</feature>
<reference evidence="2" key="1">
    <citation type="submission" date="2019-02" db="EMBL/GenBank/DDBJ databases">
        <authorList>
            <person name="Pothier F.J."/>
        </authorList>
    </citation>
    <scope>NUCLEOTIDE SEQUENCE</scope>
    <source>
        <strain evidence="2">CI-1B</strain>
    </source>
</reference>
<organism evidence="2 3">
    <name type="scientific">Bradyrhizobium ivorense</name>
    <dbReference type="NCBI Taxonomy" id="2511166"/>
    <lineage>
        <taxon>Bacteria</taxon>
        <taxon>Pseudomonadati</taxon>
        <taxon>Pseudomonadota</taxon>
        <taxon>Alphaproteobacteria</taxon>
        <taxon>Hyphomicrobiales</taxon>
        <taxon>Nitrobacteraceae</taxon>
        <taxon>Bradyrhizobium</taxon>
    </lineage>
</organism>
<dbReference type="AlphaFoldDB" id="A0A508T9B2"/>
<feature type="transmembrane region" description="Helical" evidence="1">
    <location>
        <begin position="256"/>
        <end position="282"/>
    </location>
</feature>